<comment type="subcellular location">
    <subcellularLocation>
        <location evidence="1">Nucleus</location>
    </subcellularLocation>
</comment>
<dbReference type="GO" id="GO:0051604">
    <property type="term" value="P:protein maturation"/>
    <property type="evidence" value="ECO:0007669"/>
    <property type="project" value="UniProtKB-UniRule"/>
</dbReference>
<sequence length="220" mass="24264">MRALSTGHIPSAHALGSLFNKMPNDMQNFSMEEAMALTFYQYIRGFLNGDDEMGVSNLRLSNANDGLVNSHAIIVGLAWVGKGLLMRGHEKVKDVIKFFLNLLISNGCYPTSNGSISSSEDCEDLMRAVADSFSIIMRDSEACLNKKLHATIKPLYKQPFFHMVMPILLSSIMKSNSPITYKSMVHRALAHVISNTPLSAILGEAKKLIPLMVDSLTILM</sequence>
<comment type="similarity">
    <text evidence="1">Belongs to the MET18/MMS19 family.</text>
</comment>
<comment type="function">
    <text evidence="1">Key component of the cytosolic iron-sulfur protein assembly (CIA) complex, a multiprotein complex that mediates the incorporation of iron-sulfur cluster into apoproteins specifically involved in DNA metabolism and genomic integrity. In the CIA complex, MMS19 acts as an adapter between early-acting CIA components and a subset of cellular target iron-sulfur proteins.</text>
</comment>
<keyword evidence="1" id="KW-0234">DNA repair</keyword>
<dbReference type="InterPro" id="IPR024687">
    <property type="entry name" value="MMS19_C"/>
</dbReference>
<protein>
    <recommendedName>
        <fullName evidence="1">MMS19 nucleotide excision repair protein</fullName>
    </recommendedName>
</protein>
<comment type="caution">
    <text evidence="3">The sequence shown here is derived from an EMBL/GenBank/DDBJ whole genome shotgun (WGS) entry which is preliminary data.</text>
</comment>
<dbReference type="GO" id="GO:0005634">
    <property type="term" value="C:nucleus"/>
    <property type="evidence" value="ECO:0007669"/>
    <property type="project" value="UniProtKB-SubCell"/>
</dbReference>
<dbReference type="PANTHER" id="PTHR12891:SF0">
    <property type="entry name" value="MMS19 NUCLEOTIDE EXCISION REPAIR PROTEIN HOMOLOG"/>
    <property type="match status" value="1"/>
</dbReference>
<dbReference type="Pfam" id="PF12460">
    <property type="entry name" value="MMS19_C"/>
    <property type="match status" value="1"/>
</dbReference>
<evidence type="ECO:0000256" key="1">
    <source>
        <dbReference type="RuleBase" id="RU367072"/>
    </source>
</evidence>
<dbReference type="Proteomes" id="UP001229421">
    <property type="component" value="Unassembled WGS sequence"/>
</dbReference>
<gene>
    <name evidence="3" type="ORF">QVD17_41283</name>
</gene>
<dbReference type="AlphaFoldDB" id="A0AAD8JSD0"/>
<name>A0AAD8JSD0_TARER</name>
<keyword evidence="1" id="KW-0227">DNA damage</keyword>
<evidence type="ECO:0000313" key="4">
    <source>
        <dbReference type="Proteomes" id="UP001229421"/>
    </source>
</evidence>
<keyword evidence="1" id="KW-0539">Nucleus</keyword>
<dbReference type="EMBL" id="JAUHHV010000011">
    <property type="protein sequence ID" value="KAK1409028.1"/>
    <property type="molecule type" value="Genomic_DNA"/>
</dbReference>
<dbReference type="PANTHER" id="PTHR12891">
    <property type="entry name" value="DNA REPAIR/TRANSCRIPTION PROTEIN MET18/MMS19"/>
    <property type="match status" value="1"/>
</dbReference>
<keyword evidence="4" id="KW-1185">Reference proteome</keyword>
<proteinExistence type="inferred from homology"/>
<dbReference type="GO" id="GO:0016226">
    <property type="term" value="P:iron-sulfur cluster assembly"/>
    <property type="evidence" value="ECO:0007669"/>
    <property type="project" value="UniProtKB-UniRule"/>
</dbReference>
<organism evidence="3 4">
    <name type="scientific">Tagetes erecta</name>
    <name type="common">African marigold</name>
    <dbReference type="NCBI Taxonomy" id="13708"/>
    <lineage>
        <taxon>Eukaryota</taxon>
        <taxon>Viridiplantae</taxon>
        <taxon>Streptophyta</taxon>
        <taxon>Embryophyta</taxon>
        <taxon>Tracheophyta</taxon>
        <taxon>Spermatophyta</taxon>
        <taxon>Magnoliopsida</taxon>
        <taxon>eudicotyledons</taxon>
        <taxon>Gunneridae</taxon>
        <taxon>Pentapetalae</taxon>
        <taxon>asterids</taxon>
        <taxon>campanulids</taxon>
        <taxon>Asterales</taxon>
        <taxon>Asteraceae</taxon>
        <taxon>Asteroideae</taxon>
        <taxon>Heliantheae alliance</taxon>
        <taxon>Tageteae</taxon>
        <taxon>Tagetes</taxon>
    </lineage>
</organism>
<accession>A0AAD8JSD0</accession>
<reference evidence="3" key="1">
    <citation type="journal article" date="2023" name="bioRxiv">
        <title>Improved chromosome-level genome assembly for marigold (Tagetes erecta).</title>
        <authorList>
            <person name="Jiang F."/>
            <person name="Yuan L."/>
            <person name="Wang S."/>
            <person name="Wang H."/>
            <person name="Xu D."/>
            <person name="Wang A."/>
            <person name="Fan W."/>
        </authorList>
    </citation>
    <scope>NUCLEOTIDE SEQUENCE</scope>
    <source>
        <strain evidence="3">WSJ</strain>
        <tissue evidence="3">Leaf</tissue>
    </source>
</reference>
<dbReference type="GO" id="GO:0006281">
    <property type="term" value="P:DNA repair"/>
    <property type="evidence" value="ECO:0007669"/>
    <property type="project" value="UniProtKB-UniRule"/>
</dbReference>
<evidence type="ECO:0000313" key="3">
    <source>
        <dbReference type="EMBL" id="KAK1409028.1"/>
    </source>
</evidence>
<evidence type="ECO:0000259" key="2">
    <source>
        <dbReference type="Pfam" id="PF12460"/>
    </source>
</evidence>
<feature type="domain" description="MMS19 C-terminal" evidence="2">
    <location>
        <begin position="12"/>
        <end position="217"/>
    </location>
</feature>
<dbReference type="InterPro" id="IPR039920">
    <property type="entry name" value="MMS19"/>
</dbReference>
<dbReference type="GO" id="GO:0097361">
    <property type="term" value="C:cytosolic [4Fe-4S] assembly targeting complex"/>
    <property type="evidence" value="ECO:0007669"/>
    <property type="project" value="UniProtKB-UniRule"/>
</dbReference>